<evidence type="ECO:0000313" key="1">
    <source>
        <dbReference type="EMBL" id="KAH0911187.1"/>
    </source>
</evidence>
<organism evidence="1 2">
    <name type="scientific">Brassica napus</name>
    <name type="common">Rape</name>
    <dbReference type="NCBI Taxonomy" id="3708"/>
    <lineage>
        <taxon>Eukaryota</taxon>
        <taxon>Viridiplantae</taxon>
        <taxon>Streptophyta</taxon>
        <taxon>Embryophyta</taxon>
        <taxon>Tracheophyta</taxon>
        <taxon>Spermatophyta</taxon>
        <taxon>Magnoliopsida</taxon>
        <taxon>eudicotyledons</taxon>
        <taxon>Gunneridae</taxon>
        <taxon>Pentapetalae</taxon>
        <taxon>rosids</taxon>
        <taxon>malvids</taxon>
        <taxon>Brassicales</taxon>
        <taxon>Brassicaceae</taxon>
        <taxon>Brassiceae</taxon>
        <taxon>Brassica</taxon>
    </lineage>
</organism>
<reference evidence="1 2" key="1">
    <citation type="submission" date="2021-05" db="EMBL/GenBank/DDBJ databases">
        <title>Genome Assembly of Synthetic Allotetraploid Brassica napus Reveals Homoeologous Exchanges between Subgenomes.</title>
        <authorList>
            <person name="Davis J.T."/>
        </authorList>
    </citation>
    <scope>NUCLEOTIDE SEQUENCE [LARGE SCALE GENOMIC DNA]</scope>
    <source>
        <strain evidence="2">cv. Da-Ae</strain>
        <tissue evidence="1">Seedling</tissue>
    </source>
</reference>
<accession>A0ABQ8C298</accession>
<evidence type="ECO:0000313" key="2">
    <source>
        <dbReference type="Proteomes" id="UP000824890"/>
    </source>
</evidence>
<proteinExistence type="predicted"/>
<dbReference type="EMBL" id="JAGKQM010000009">
    <property type="protein sequence ID" value="KAH0911187.1"/>
    <property type="molecule type" value="Genomic_DNA"/>
</dbReference>
<sequence>IRSYAQKKLFPSSENMTLAHVPPPRPKPNTDEVNCVQSKLNPINILMLHHVFVSFPAQINNVSGYT</sequence>
<gene>
    <name evidence="1" type="ORF">HID58_034508</name>
</gene>
<protein>
    <submittedName>
        <fullName evidence="1">Uncharacterized protein</fullName>
    </submittedName>
</protein>
<feature type="non-terminal residue" evidence="1">
    <location>
        <position position="1"/>
    </location>
</feature>
<comment type="caution">
    <text evidence="1">The sequence shown here is derived from an EMBL/GenBank/DDBJ whole genome shotgun (WGS) entry which is preliminary data.</text>
</comment>
<dbReference type="Proteomes" id="UP000824890">
    <property type="component" value="Unassembled WGS sequence"/>
</dbReference>
<name>A0ABQ8C298_BRANA</name>
<keyword evidence="2" id="KW-1185">Reference proteome</keyword>